<protein>
    <submittedName>
        <fullName evidence="2">Uncharacterized protein</fullName>
    </submittedName>
</protein>
<dbReference type="OMA" id="NINCRRM"/>
<gene>
    <name evidence="2" type="ORF">FDP41_002985</name>
</gene>
<dbReference type="VEuPathDB" id="AmoebaDB:NF0119550"/>
<dbReference type="Proteomes" id="UP000444721">
    <property type="component" value="Unassembled WGS sequence"/>
</dbReference>
<evidence type="ECO:0000313" key="2">
    <source>
        <dbReference type="EMBL" id="KAF0977663.1"/>
    </source>
</evidence>
<reference evidence="2 3" key="1">
    <citation type="journal article" date="2019" name="Sci. Rep.">
        <title>Nanopore sequencing improves the draft genome of the human pathogenic amoeba Naegleria fowleri.</title>
        <authorList>
            <person name="Liechti N."/>
            <person name="Schurch N."/>
            <person name="Bruggmann R."/>
            <person name="Wittwer M."/>
        </authorList>
    </citation>
    <scope>NUCLEOTIDE SEQUENCE [LARGE SCALE GENOMIC DNA]</scope>
    <source>
        <strain evidence="2 3">ATCC 30894</strain>
    </source>
</reference>
<dbReference type="RefSeq" id="XP_044562376.1">
    <property type="nucleotide sequence ID" value="XM_044706238.1"/>
</dbReference>
<evidence type="ECO:0000256" key="1">
    <source>
        <dbReference type="SAM" id="MobiDB-lite"/>
    </source>
</evidence>
<proteinExistence type="predicted"/>
<dbReference type="EMBL" id="VFQX01000033">
    <property type="protein sequence ID" value="KAF0977663.1"/>
    <property type="molecule type" value="Genomic_DNA"/>
</dbReference>
<dbReference type="VEuPathDB" id="AmoebaDB:FDP41_002985"/>
<dbReference type="AlphaFoldDB" id="A0A6A5BIE8"/>
<sequence length="293" mass="34984">MYEMLLESNIHVLAIKISSDIRKFGKLSSQQLRNSQQKRNYGVFKHDAKMKDNHKEFNNNHRKKKSKKEQDQHPGLTLIDRVVSLVYSQKQTDTRDKDEKFRNKMLLDHFTMLKSSLRETKLMLHSVSDTESIQHRWNTFMNAFVFYEYGQSVCEVLSKYIFQKTTYERWHTRSDNEAYPRFTVIKGDMCLRNIRLHFKSEENEDGHGTWDLYYEKGDDDHHILYVLSMESGVMIAEIDNLELLRQKIFEDSKDKDEKLAIGKITNELFMLVLLFLIKCNYQESLIPHRIDLR</sequence>
<name>A0A6A5BIE8_NAEFO</name>
<accession>A0A6A5BIE8</accession>
<evidence type="ECO:0000313" key="3">
    <source>
        <dbReference type="Proteomes" id="UP000444721"/>
    </source>
</evidence>
<organism evidence="2 3">
    <name type="scientific">Naegleria fowleri</name>
    <name type="common">Brain eating amoeba</name>
    <dbReference type="NCBI Taxonomy" id="5763"/>
    <lineage>
        <taxon>Eukaryota</taxon>
        <taxon>Discoba</taxon>
        <taxon>Heterolobosea</taxon>
        <taxon>Tetramitia</taxon>
        <taxon>Eutetramitia</taxon>
        <taxon>Vahlkampfiidae</taxon>
        <taxon>Naegleria</taxon>
    </lineage>
</organism>
<feature type="region of interest" description="Disordered" evidence="1">
    <location>
        <begin position="47"/>
        <end position="73"/>
    </location>
</feature>
<dbReference type="OrthoDB" id="10439942at2759"/>
<feature type="compositionally biased region" description="Basic and acidic residues" evidence="1">
    <location>
        <begin position="47"/>
        <end position="59"/>
    </location>
</feature>
<dbReference type="GeneID" id="68110203"/>
<comment type="caution">
    <text evidence="2">The sequence shown here is derived from an EMBL/GenBank/DDBJ whole genome shotgun (WGS) entry which is preliminary data.</text>
</comment>
<dbReference type="VEuPathDB" id="AmoebaDB:NfTy_058180"/>
<keyword evidence="3" id="KW-1185">Reference proteome</keyword>